<dbReference type="SUPFAM" id="SSF53474">
    <property type="entry name" value="alpha/beta-Hydrolases"/>
    <property type="match status" value="1"/>
</dbReference>
<dbReference type="OMA" id="IVKYSGH"/>
<feature type="region of interest" description="Disordered" evidence="1">
    <location>
        <begin position="1"/>
        <end position="25"/>
    </location>
</feature>
<dbReference type="Pfam" id="PF20408">
    <property type="entry name" value="Abhydrolase_11"/>
    <property type="match status" value="1"/>
</dbReference>
<dbReference type="PANTHER" id="PTHR13136">
    <property type="entry name" value="TESTIS DEVELOPMENT PROTEIN PRTD"/>
    <property type="match status" value="1"/>
</dbReference>
<feature type="domain" description="KANL3/Tex30 alpha/beta hydrolase-like" evidence="2">
    <location>
        <begin position="27"/>
        <end position="110"/>
    </location>
</feature>
<reference evidence="4" key="1">
    <citation type="journal article" date="2016" name="Nature">
        <title>The genome of the seagrass Zostera marina reveals angiosperm adaptation to the sea.</title>
        <authorList>
            <person name="Olsen J.L."/>
            <person name="Rouze P."/>
            <person name="Verhelst B."/>
            <person name="Lin Y.-C."/>
            <person name="Bayer T."/>
            <person name="Collen J."/>
            <person name="Dattolo E."/>
            <person name="De Paoli E."/>
            <person name="Dittami S."/>
            <person name="Maumus F."/>
            <person name="Michel G."/>
            <person name="Kersting A."/>
            <person name="Lauritano C."/>
            <person name="Lohaus R."/>
            <person name="Toepel M."/>
            <person name="Tonon T."/>
            <person name="Vanneste K."/>
            <person name="Amirebrahimi M."/>
            <person name="Brakel J."/>
            <person name="Bostroem C."/>
            <person name="Chovatia M."/>
            <person name="Grimwood J."/>
            <person name="Jenkins J.W."/>
            <person name="Jueterbock A."/>
            <person name="Mraz A."/>
            <person name="Stam W.T."/>
            <person name="Tice H."/>
            <person name="Bornberg-Bauer E."/>
            <person name="Green P.J."/>
            <person name="Pearson G.A."/>
            <person name="Procaccini G."/>
            <person name="Duarte C.M."/>
            <person name="Schmutz J."/>
            <person name="Reusch T.B.H."/>
            <person name="Van de Peer Y."/>
        </authorList>
    </citation>
    <scope>NUCLEOTIDE SEQUENCE [LARGE SCALE GENOMIC DNA]</scope>
    <source>
        <strain evidence="4">cv. Finnish</strain>
    </source>
</reference>
<protein>
    <recommendedName>
        <fullName evidence="2">KANL3/Tex30 alpha/beta hydrolase-like domain-containing protein</fullName>
    </recommendedName>
</protein>
<dbReference type="EMBL" id="LFYR01002184">
    <property type="protein sequence ID" value="KMZ56454.1"/>
    <property type="molecule type" value="Genomic_DNA"/>
</dbReference>
<comment type="caution">
    <text evidence="3">The sequence shown here is derived from an EMBL/GenBank/DDBJ whole genome shotgun (WGS) entry which is preliminary data.</text>
</comment>
<evidence type="ECO:0000259" key="2">
    <source>
        <dbReference type="Pfam" id="PF20408"/>
    </source>
</evidence>
<dbReference type="AlphaFoldDB" id="A0A0K9NI69"/>
<sequence length="112" mass="12164">MVSSSASPPPSKWQKKDGKGDGSPLPLVVFAHGAGAPSSSEWMIRWKKMLQEELGAIDVITFDYPYISGGKRRPPPKAEMLVEYHSTIVEDAIVKYSGHPLILVGKSMGSSH</sequence>
<proteinExistence type="predicted"/>
<evidence type="ECO:0000313" key="3">
    <source>
        <dbReference type="EMBL" id="KMZ56454.1"/>
    </source>
</evidence>
<gene>
    <name evidence="3" type="ORF">ZOSMA_95G00490</name>
</gene>
<dbReference type="PANTHER" id="PTHR13136:SF11">
    <property type="entry name" value="TESTIS-EXPRESSED PROTEIN 30"/>
    <property type="match status" value="1"/>
</dbReference>
<dbReference type="InterPro" id="IPR046879">
    <property type="entry name" value="KANL3/Tex30_Abhydrolase"/>
</dbReference>
<dbReference type="Gene3D" id="3.40.50.1820">
    <property type="entry name" value="alpha/beta hydrolase"/>
    <property type="match status" value="1"/>
</dbReference>
<dbReference type="Proteomes" id="UP000036987">
    <property type="component" value="Unassembled WGS sequence"/>
</dbReference>
<organism evidence="3 4">
    <name type="scientific">Zostera marina</name>
    <name type="common">Eelgrass</name>
    <dbReference type="NCBI Taxonomy" id="29655"/>
    <lineage>
        <taxon>Eukaryota</taxon>
        <taxon>Viridiplantae</taxon>
        <taxon>Streptophyta</taxon>
        <taxon>Embryophyta</taxon>
        <taxon>Tracheophyta</taxon>
        <taxon>Spermatophyta</taxon>
        <taxon>Magnoliopsida</taxon>
        <taxon>Liliopsida</taxon>
        <taxon>Zosteraceae</taxon>
        <taxon>Zostera</taxon>
    </lineage>
</organism>
<dbReference type="STRING" id="29655.A0A0K9NI69"/>
<name>A0A0K9NI69_ZOSMR</name>
<evidence type="ECO:0000256" key="1">
    <source>
        <dbReference type="SAM" id="MobiDB-lite"/>
    </source>
</evidence>
<dbReference type="OrthoDB" id="6415022at2759"/>
<dbReference type="InterPro" id="IPR026555">
    <property type="entry name" value="NSL3/Tex30"/>
</dbReference>
<dbReference type="InterPro" id="IPR029058">
    <property type="entry name" value="AB_hydrolase_fold"/>
</dbReference>
<accession>A0A0K9NI69</accession>
<keyword evidence="4" id="KW-1185">Reference proteome</keyword>
<evidence type="ECO:0000313" key="4">
    <source>
        <dbReference type="Proteomes" id="UP000036987"/>
    </source>
</evidence>